<reference evidence="2" key="1">
    <citation type="submission" date="2022-11" db="UniProtKB">
        <authorList>
            <consortium name="WormBaseParasite"/>
        </authorList>
    </citation>
    <scope>IDENTIFICATION</scope>
</reference>
<evidence type="ECO:0000313" key="1">
    <source>
        <dbReference type="Proteomes" id="UP000887565"/>
    </source>
</evidence>
<accession>A0A915K6R7</accession>
<proteinExistence type="predicted"/>
<name>A0A915K6R7_ROMCU</name>
<dbReference type="WBParaSite" id="nRc.2.0.1.t34436-RA">
    <property type="protein sequence ID" value="nRc.2.0.1.t34436-RA"/>
    <property type="gene ID" value="nRc.2.0.1.g34436"/>
</dbReference>
<evidence type="ECO:0000313" key="2">
    <source>
        <dbReference type="WBParaSite" id="nRc.2.0.1.t34436-RA"/>
    </source>
</evidence>
<dbReference type="AlphaFoldDB" id="A0A915K6R7"/>
<dbReference type="Proteomes" id="UP000887565">
    <property type="component" value="Unplaced"/>
</dbReference>
<organism evidence="1 2">
    <name type="scientific">Romanomermis culicivorax</name>
    <name type="common">Nematode worm</name>
    <dbReference type="NCBI Taxonomy" id="13658"/>
    <lineage>
        <taxon>Eukaryota</taxon>
        <taxon>Metazoa</taxon>
        <taxon>Ecdysozoa</taxon>
        <taxon>Nematoda</taxon>
        <taxon>Enoplea</taxon>
        <taxon>Dorylaimia</taxon>
        <taxon>Mermithida</taxon>
        <taxon>Mermithoidea</taxon>
        <taxon>Mermithidae</taxon>
        <taxon>Romanomermis</taxon>
    </lineage>
</organism>
<sequence>MGVKTAGVFKCVKISLVSKSVTLKPNIHYMQKTMSYIQVQKIFEGQLSVCKFLHPETVRDNDDVTFTTTVGMYELRQNNDSL</sequence>
<protein>
    <submittedName>
        <fullName evidence="2">Uncharacterized protein</fullName>
    </submittedName>
</protein>
<keyword evidence="1" id="KW-1185">Reference proteome</keyword>